<dbReference type="EMBL" id="BLXT01006644">
    <property type="protein sequence ID" value="GFO32644.1"/>
    <property type="molecule type" value="Genomic_DNA"/>
</dbReference>
<comment type="caution">
    <text evidence="2">The sequence shown here is derived from an EMBL/GenBank/DDBJ whole genome shotgun (WGS) entry which is preliminary data.</text>
</comment>
<sequence>MNTSSVEQRLHTGAAKSNMTSPDLELGDQARLTLVQSQTGLAEKVPSENMEVVGGTVAQSKKRMKKASSLEHIADEDASSLKKRHTSSFTSLPRSLYDADGKLPVPANEISRSTGATDSDGGILPIPGRLSRRSGTRNLNDWSSPNDYQSSSITSEIDGRSRRSSSRCTTLSDSFNYHTNGDGGEPWSRPGPSSLWHEHTQKHIDAVSEVREATADVTSQGASVSSKPGPSTADGGEEEEEQEMDQEEQWSSSARLEELEAVDSTLDTENADRDCSNSASVSTPTRDTTAE</sequence>
<dbReference type="AlphaFoldDB" id="A0AAV4CIM8"/>
<evidence type="ECO:0008006" key="4">
    <source>
        <dbReference type="Google" id="ProtNLM"/>
    </source>
</evidence>
<reference evidence="2 3" key="1">
    <citation type="journal article" date="2021" name="Elife">
        <title>Chloroplast acquisition without the gene transfer in kleptoplastic sea slugs, Plakobranchus ocellatus.</title>
        <authorList>
            <person name="Maeda T."/>
            <person name="Takahashi S."/>
            <person name="Yoshida T."/>
            <person name="Shimamura S."/>
            <person name="Takaki Y."/>
            <person name="Nagai Y."/>
            <person name="Toyoda A."/>
            <person name="Suzuki Y."/>
            <person name="Arimoto A."/>
            <person name="Ishii H."/>
            <person name="Satoh N."/>
            <person name="Nishiyama T."/>
            <person name="Hasebe M."/>
            <person name="Maruyama T."/>
            <person name="Minagawa J."/>
            <person name="Obokata J."/>
            <person name="Shigenobu S."/>
        </authorList>
    </citation>
    <scope>NUCLEOTIDE SEQUENCE [LARGE SCALE GENOMIC DNA]</scope>
</reference>
<evidence type="ECO:0000256" key="1">
    <source>
        <dbReference type="SAM" id="MobiDB-lite"/>
    </source>
</evidence>
<feature type="region of interest" description="Disordered" evidence="1">
    <location>
        <begin position="1"/>
        <end position="27"/>
    </location>
</feature>
<evidence type="ECO:0000313" key="2">
    <source>
        <dbReference type="EMBL" id="GFO32644.1"/>
    </source>
</evidence>
<feature type="compositionally biased region" description="Polar residues" evidence="1">
    <location>
        <begin position="216"/>
        <end position="229"/>
    </location>
</feature>
<dbReference type="Proteomes" id="UP000735302">
    <property type="component" value="Unassembled WGS sequence"/>
</dbReference>
<feature type="compositionally biased region" description="Polar residues" evidence="1">
    <location>
        <begin position="168"/>
        <end position="179"/>
    </location>
</feature>
<feature type="compositionally biased region" description="Polar residues" evidence="1">
    <location>
        <begin position="276"/>
        <end position="291"/>
    </location>
</feature>
<name>A0AAV4CIM8_9GAST</name>
<keyword evidence="3" id="KW-1185">Reference proteome</keyword>
<protein>
    <recommendedName>
        <fullName evidence="4">CARMIL C-terminal domain-containing protein</fullName>
    </recommendedName>
</protein>
<proteinExistence type="predicted"/>
<organism evidence="2 3">
    <name type="scientific">Plakobranchus ocellatus</name>
    <dbReference type="NCBI Taxonomy" id="259542"/>
    <lineage>
        <taxon>Eukaryota</taxon>
        <taxon>Metazoa</taxon>
        <taxon>Spiralia</taxon>
        <taxon>Lophotrochozoa</taxon>
        <taxon>Mollusca</taxon>
        <taxon>Gastropoda</taxon>
        <taxon>Heterobranchia</taxon>
        <taxon>Euthyneura</taxon>
        <taxon>Panpulmonata</taxon>
        <taxon>Sacoglossa</taxon>
        <taxon>Placobranchoidea</taxon>
        <taxon>Plakobranchidae</taxon>
        <taxon>Plakobranchus</taxon>
    </lineage>
</organism>
<gene>
    <name evidence="2" type="ORF">PoB_005914900</name>
</gene>
<feature type="compositionally biased region" description="Acidic residues" evidence="1">
    <location>
        <begin position="235"/>
        <end position="248"/>
    </location>
</feature>
<feature type="compositionally biased region" description="Basic and acidic residues" evidence="1">
    <location>
        <begin position="196"/>
        <end position="214"/>
    </location>
</feature>
<feature type="region of interest" description="Disordered" evidence="1">
    <location>
        <begin position="107"/>
        <end position="291"/>
    </location>
</feature>
<accession>A0AAV4CIM8</accession>
<evidence type="ECO:0000313" key="3">
    <source>
        <dbReference type="Proteomes" id="UP000735302"/>
    </source>
</evidence>
<feature type="compositionally biased region" description="Polar residues" evidence="1">
    <location>
        <begin position="136"/>
        <end position="155"/>
    </location>
</feature>